<dbReference type="AlphaFoldDB" id="A0A410H6B3"/>
<sequence>MIPKQAVEQRQEAAQQQWEAQADFKEYMSAVNPPMPKIDVVDYPSSLHEQGDTRIIPFDLSKSLDISYPATSPNLMANFIKINPNDTLKTQAQATSQMFFVIRGAGKTQMSEGTIEWKEGDLFTLPAVPDALHTATKDSALYWVHDGPLLNYLGVAPKTKRFSPVLYTKERLTKELNAIREEAAGRNRTGVLLANPHFPQTMTLTHTLWSLYNALPAGVVQKPHRHNSIALDYCVDAGPDTYTMIAKEIDADGNLINPVKAMWTPGSVFVTPPGWWHSHHNHSDQDAIVLPIQDAGIIMNMQVLDFQYIA</sequence>
<name>A0A410H6B3_9GAMM</name>
<dbReference type="PANTHER" id="PTHR41517">
    <property type="entry name" value="1,2-DIOXYGENASE PROTEIN-RELATED"/>
    <property type="match status" value="1"/>
</dbReference>
<dbReference type="GO" id="GO:0051213">
    <property type="term" value="F:dioxygenase activity"/>
    <property type="evidence" value="ECO:0007669"/>
    <property type="project" value="InterPro"/>
</dbReference>
<dbReference type="Proteomes" id="UP000285478">
    <property type="component" value="Chromosome"/>
</dbReference>
<dbReference type="KEGG" id="htr:EPV75_06625"/>
<gene>
    <name evidence="1" type="ORF">EPV75_06625</name>
</gene>
<evidence type="ECO:0000313" key="2">
    <source>
        <dbReference type="Proteomes" id="UP000285478"/>
    </source>
</evidence>
<keyword evidence="2" id="KW-1185">Reference proteome</keyword>
<dbReference type="InterPro" id="IPR014710">
    <property type="entry name" value="RmlC-like_jellyroll"/>
</dbReference>
<protein>
    <recommendedName>
        <fullName evidence="3">Cupin</fullName>
    </recommendedName>
</protein>
<accession>A0A410H6B3</accession>
<proteinExistence type="predicted"/>
<reference evidence="1 2" key="1">
    <citation type="journal article" date="2018" name="Environ. Microbiol.">
        <title>Genomes of ubiquitous marine and hypersaline Hydrogenovibrio, Thiomicrorhabdus and Thiomicrospira spp. encode a diversity of mechanisms to sustain chemolithoautotrophy in heterogeneous environments.</title>
        <authorList>
            <person name="Scott K.M."/>
            <person name="Williams J."/>
            <person name="Porter C.M.B."/>
            <person name="Russel S."/>
            <person name="Harmer T.L."/>
            <person name="Paul J.H."/>
            <person name="Antonen K.M."/>
            <person name="Bridges M.K."/>
            <person name="Camper G.J."/>
            <person name="Campla C.K."/>
            <person name="Casella L.G."/>
            <person name="Chase E."/>
            <person name="Conrad J.W."/>
            <person name="Cruz M.C."/>
            <person name="Dunlap D.S."/>
            <person name="Duran L."/>
            <person name="Fahsbender E.M."/>
            <person name="Goldsmith D.B."/>
            <person name="Keeley R.F."/>
            <person name="Kondoff M.R."/>
            <person name="Kussy B.I."/>
            <person name="Lane M.K."/>
            <person name="Lawler S."/>
            <person name="Leigh B.A."/>
            <person name="Lewis C."/>
            <person name="Lostal L.M."/>
            <person name="Marking D."/>
            <person name="Mancera P.A."/>
            <person name="McClenthan E.C."/>
            <person name="McIntyre E.A."/>
            <person name="Mine J.A."/>
            <person name="Modi S."/>
            <person name="Moore B.D."/>
            <person name="Morgan W.A."/>
            <person name="Nelson K.M."/>
            <person name="Nguyen K.N."/>
            <person name="Ogburn N."/>
            <person name="Parrino D.G."/>
            <person name="Pedapudi A.D."/>
            <person name="Pelham R.P."/>
            <person name="Preece A.M."/>
            <person name="Rampersad E.A."/>
            <person name="Richardson J.C."/>
            <person name="Rodgers C.M."/>
            <person name="Schaffer B.L."/>
            <person name="Sheridan N.E."/>
            <person name="Solone M.R."/>
            <person name="Staley Z.R."/>
            <person name="Tabuchi M."/>
            <person name="Waide R.J."/>
            <person name="Wanjugi P.W."/>
            <person name="Young S."/>
            <person name="Clum A."/>
            <person name="Daum C."/>
            <person name="Huntemann M."/>
            <person name="Ivanova N."/>
            <person name="Kyrpides N."/>
            <person name="Mikhailova N."/>
            <person name="Palaniappan K."/>
            <person name="Pillay M."/>
            <person name="Reddy T.B.K."/>
            <person name="Shapiro N."/>
            <person name="Stamatis D."/>
            <person name="Varghese N."/>
            <person name="Woyke T."/>
            <person name="Boden R."/>
            <person name="Freyermuth S.K."/>
            <person name="Kerfeld C.A."/>
        </authorList>
    </citation>
    <scope>NUCLEOTIDE SEQUENCE [LARGE SCALE GENOMIC DNA]</scope>
    <source>
        <strain evidence="1 2">JR-2</strain>
    </source>
</reference>
<evidence type="ECO:0008006" key="3">
    <source>
        <dbReference type="Google" id="ProtNLM"/>
    </source>
</evidence>
<evidence type="ECO:0000313" key="1">
    <source>
        <dbReference type="EMBL" id="QAB16461.1"/>
    </source>
</evidence>
<dbReference type="InterPro" id="IPR047183">
    <property type="entry name" value="GDO-like"/>
</dbReference>
<dbReference type="EMBL" id="CP035033">
    <property type="protein sequence ID" value="QAB16461.1"/>
    <property type="molecule type" value="Genomic_DNA"/>
</dbReference>
<dbReference type="Gene3D" id="2.60.120.10">
    <property type="entry name" value="Jelly Rolls"/>
    <property type="match status" value="2"/>
</dbReference>
<dbReference type="PANTHER" id="PTHR41517:SF1">
    <property type="entry name" value="CUPIN"/>
    <property type="match status" value="1"/>
</dbReference>
<dbReference type="SUPFAM" id="SSF51182">
    <property type="entry name" value="RmlC-like cupins"/>
    <property type="match status" value="1"/>
</dbReference>
<organism evidence="1 2">
    <name type="scientific">Hydrogenovibrio thermophilus</name>
    <dbReference type="NCBI Taxonomy" id="265883"/>
    <lineage>
        <taxon>Bacteria</taxon>
        <taxon>Pseudomonadati</taxon>
        <taxon>Pseudomonadota</taxon>
        <taxon>Gammaproteobacteria</taxon>
        <taxon>Thiotrichales</taxon>
        <taxon>Piscirickettsiaceae</taxon>
        <taxon>Hydrogenovibrio</taxon>
    </lineage>
</organism>
<dbReference type="InterPro" id="IPR011051">
    <property type="entry name" value="RmlC_Cupin_sf"/>
</dbReference>